<dbReference type="EC" id="1.15.1.1" evidence="4"/>
<dbReference type="PANTHER" id="PTHR20910:SF1">
    <property type="entry name" value="SUPEROXIDE DISMUTASE COPPER_ZINC BINDING DOMAIN-CONTAINING PROTEIN"/>
    <property type="match status" value="1"/>
</dbReference>
<accession>A0AAQ3M039</accession>
<dbReference type="Proteomes" id="UP001303373">
    <property type="component" value="Chromosome 3"/>
</dbReference>
<evidence type="ECO:0000256" key="5">
    <source>
        <dbReference type="ARBA" id="ARBA00022525"/>
    </source>
</evidence>
<evidence type="ECO:0000256" key="6">
    <source>
        <dbReference type="ARBA" id="ARBA00022862"/>
    </source>
</evidence>
<sequence>MRFITFSYGLLATFVPIVLGQAAPEVTGNPAGAQYTAVLPSTTGVSGQVVVSSTPDGNGVAIQVSISDLPAQGGPFLYHIHNNPLSANGSCASAGGHLNPYNVSESFVCDPAAPKDCQVGDLSGKHGKMTGPSFSASYDDKFISTTPGTPEFMGNRSLVVHNSNLTRIACANFSMNGASFAPSSSTSPSGTSGANPFVTTIVIPSAPQTTMSQLATVTKVQQQPSPPAITQTVTVLTTTTNVQPGPQSSSSTVRPST</sequence>
<keyword evidence="5" id="KW-0964">Secreted</keyword>
<evidence type="ECO:0000256" key="8">
    <source>
        <dbReference type="SAM" id="SignalP"/>
    </source>
</evidence>
<evidence type="ECO:0000256" key="4">
    <source>
        <dbReference type="ARBA" id="ARBA00012682"/>
    </source>
</evidence>
<dbReference type="FunFam" id="2.60.40.200:FF:000007">
    <property type="entry name" value="Cell surface Cu-only superoxide dismutase 5"/>
    <property type="match status" value="1"/>
</dbReference>
<keyword evidence="8" id="KW-0732">Signal</keyword>
<comment type="catalytic activity">
    <reaction evidence="7">
        <text>2 superoxide + 2 H(+) = H2O2 + O2</text>
        <dbReference type="Rhea" id="RHEA:20696"/>
        <dbReference type="ChEBI" id="CHEBI:15378"/>
        <dbReference type="ChEBI" id="CHEBI:15379"/>
        <dbReference type="ChEBI" id="CHEBI:16240"/>
        <dbReference type="ChEBI" id="CHEBI:18421"/>
        <dbReference type="EC" id="1.15.1.1"/>
    </reaction>
</comment>
<evidence type="ECO:0000256" key="3">
    <source>
        <dbReference type="ARBA" id="ARBA00010457"/>
    </source>
</evidence>
<evidence type="ECO:0000313" key="10">
    <source>
        <dbReference type="EMBL" id="WPG99231.1"/>
    </source>
</evidence>
<dbReference type="GO" id="GO:0005576">
    <property type="term" value="C:extracellular region"/>
    <property type="evidence" value="ECO:0007669"/>
    <property type="project" value="UniProtKB-SubCell"/>
</dbReference>
<dbReference type="Pfam" id="PF00080">
    <property type="entry name" value="Sod_Cu"/>
    <property type="match status" value="1"/>
</dbReference>
<evidence type="ECO:0000313" key="11">
    <source>
        <dbReference type="Proteomes" id="UP001303373"/>
    </source>
</evidence>
<feature type="chain" id="PRO_5043014565" description="superoxide dismutase" evidence="8">
    <location>
        <begin position="21"/>
        <end position="257"/>
    </location>
</feature>
<keyword evidence="6" id="KW-0049">Antioxidant</keyword>
<comment type="subcellular location">
    <subcellularLocation>
        <location evidence="1">Cell envelope</location>
    </subcellularLocation>
    <subcellularLocation>
        <location evidence="2">Secreted</location>
    </subcellularLocation>
</comment>
<proteinExistence type="inferred from homology"/>
<dbReference type="InterPro" id="IPR001424">
    <property type="entry name" value="SOD_Cu_Zn_dom"/>
</dbReference>
<feature type="domain" description="Superoxide dismutase copper/zinc binding" evidence="9">
    <location>
        <begin position="45"/>
        <end position="163"/>
    </location>
</feature>
<feature type="signal peptide" evidence="8">
    <location>
        <begin position="1"/>
        <end position="20"/>
    </location>
</feature>
<evidence type="ECO:0000256" key="1">
    <source>
        <dbReference type="ARBA" id="ARBA00004196"/>
    </source>
</evidence>
<evidence type="ECO:0000256" key="2">
    <source>
        <dbReference type="ARBA" id="ARBA00004613"/>
    </source>
</evidence>
<dbReference type="InterPro" id="IPR053257">
    <property type="entry name" value="Cu-only_SOD"/>
</dbReference>
<dbReference type="AlphaFoldDB" id="A0AAQ3M039"/>
<dbReference type="PANTHER" id="PTHR20910">
    <property type="entry name" value="AGAP001623-PA"/>
    <property type="match status" value="1"/>
</dbReference>
<dbReference type="GO" id="GO:0004784">
    <property type="term" value="F:superoxide dismutase activity"/>
    <property type="evidence" value="ECO:0007669"/>
    <property type="project" value="UniProtKB-EC"/>
</dbReference>
<dbReference type="Gene3D" id="2.60.40.200">
    <property type="entry name" value="Superoxide dismutase, copper/zinc binding domain"/>
    <property type="match status" value="1"/>
</dbReference>
<gene>
    <name evidence="10" type="ORF">R9X50_00204200</name>
</gene>
<reference evidence="10 11" key="1">
    <citation type="submission" date="2023-11" db="EMBL/GenBank/DDBJ databases">
        <title>An acidophilic fungus is an integral part of prey digestion in a carnivorous sundew plant.</title>
        <authorList>
            <person name="Tsai I.J."/>
        </authorList>
    </citation>
    <scope>NUCLEOTIDE SEQUENCE [LARGE SCALE GENOMIC DNA]</scope>
    <source>
        <strain evidence="10">169a</strain>
    </source>
</reference>
<dbReference type="SUPFAM" id="SSF49329">
    <property type="entry name" value="Cu,Zn superoxide dismutase-like"/>
    <property type="match status" value="1"/>
</dbReference>
<keyword evidence="11" id="KW-1185">Reference proteome</keyword>
<protein>
    <recommendedName>
        <fullName evidence="4">superoxide dismutase</fullName>
        <ecNumber evidence="4">1.15.1.1</ecNumber>
    </recommendedName>
</protein>
<evidence type="ECO:0000259" key="9">
    <source>
        <dbReference type="Pfam" id="PF00080"/>
    </source>
</evidence>
<organism evidence="10 11">
    <name type="scientific">Acrodontium crateriforme</name>
    <dbReference type="NCBI Taxonomy" id="150365"/>
    <lineage>
        <taxon>Eukaryota</taxon>
        <taxon>Fungi</taxon>
        <taxon>Dikarya</taxon>
        <taxon>Ascomycota</taxon>
        <taxon>Pezizomycotina</taxon>
        <taxon>Dothideomycetes</taxon>
        <taxon>Dothideomycetidae</taxon>
        <taxon>Mycosphaerellales</taxon>
        <taxon>Teratosphaeriaceae</taxon>
        <taxon>Acrodontium</taxon>
    </lineage>
</organism>
<dbReference type="GO" id="GO:0046872">
    <property type="term" value="F:metal ion binding"/>
    <property type="evidence" value="ECO:0007669"/>
    <property type="project" value="InterPro"/>
</dbReference>
<comment type="similarity">
    <text evidence="3">Belongs to the Cu-Zn superoxide dismutase family.</text>
</comment>
<evidence type="ECO:0000256" key="7">
    <source>
        <dbReference type="ARBA" id="ARBA00049204"/>
    </source>
</evidence>
<dbReference type="InterPro" id="IPR036423">
    <property type="entry name" value="SOD-like_Cu/Zn_dom_sf"/>
</dbReference>
<dbReference type="EMBL" id="CP138582">
    <property type="protein sequence ID" value="WPG99231.1"/>
    <property type="molecule type" value="Genomic_DNA"/>
</dbReference>
<name>A0AAQ3M039_9PEZI</name>